<proteinExistence type="predicted"/>
<organism evidence="4 5">
    <name type="scientific">Apiospora rasikravindrae</name>
    <dbReference type="NCBI Taxonomy" id="990691"/>
    <lineage>
        <taxon>Eukaryota</taxon>
        <taxon>Fungi</taxon>
        <taxon>Dikarya</taxon>
        <taxon>Ascomycota</taxon>
        <taxon>Pezizomycotina</taxon>
        <taxon>Sordariomycetes</taxon>
        <taxon>Xylariomycetidae</taxon>
        <taxon>Amphisphaeriales</taxon>
        <taxon>Apiosporaceae</taxon>
        <taxon>Apiospora</taxon>
    </lineage>
</organism>
<evidence type="ECO:0000313" key="5">
    <source>
        <dbReference type="Proteomes" id="UP001444661"/>
    </source>
</evidence>
<dbReference type="InterPro" id="IPR009081">
    <property type="entry name" value="PP-bd_ACP"/>
</dbReference>
<dbReference type="InterPro" id="IPR045851">
    <property type="entry name" value="AMP-bd_C_sf"/>
</dbReference>
<gene>
    <name evidence="4" type="ORF">PG993_007036</name>
</gene>
<feature type="domain" description="Carrier" evidence="3">
    <location>
        <begin position="552"/>
        <end position="628"/>
    </location>
</feature>
<dbReference type="PANTHER" id="PTHR44845:SF6">
    <property type="entry name" value="BETA-ALANINE-ACTIVATING ENZYME"/>
    <property type="match status" value="1"/>
</dbReference>
<dbReference type="InterPro" id="IPR020806">
    <property type="entry name" value="PKS_PP-bd"/>
</dbReference>
<dbReference type="InterPro" id="IPR036736">
    <property type="entry name" value="ACP-like_sf"/>
</dbReference>
<dbReference type="PROSITE" id="PS00455">
    <property type="entry name" value="AMP_BINDING"/>
    <property type="match status" value="1"/>
</dbReference>
<evidence type="ECO:0000256" key="2">
    <source>
        <dbReference type="ARBA" id="ARBA00022553"/>
    </source>
</evidence>
<dbReference type="SUPFAM" id="SSF47336">
    <property type="entry name" value="ACP-like"/>
    <property type="match status" value="1"/>
</dbReference>
<keyword evidence="2" id="KW-0597">Phosphoprotein</keyword>
<dbReference type="PANTHER" id="PTHR44845">
    <property type="entry name" value="CARRIER DOMAIN-CONTAINING PROTEIN"/>
    <property type="match status" value="1"/>
</dbReference>
<name>A0ABR1SWD4_9PEZI</name>
<dbReference type="Pfam" id="PF00501">
    <property type="entry name" value="AMP-binding"/>
    <property type="match status" value="1"/>
</dbReference>
<dbReference type="Pfam" id="PF00550">
    <property type="entry name" value="PP-binding"/>
    <property type="match status" value="1"/>
</dbReference>
<evidence type="ECO:0000256" key="1">
    <source>
        <dbReference type="ARBA" id="ARBA00022450"/>
    </source>
</evidence>
<sequence>MEPWGDTIIHRIDEVAKMHPERAAVVTLDGTSASYENVVHRRVDEICAELDSVGVKADSTVAVLQEPTPDWVSSILAIMRNGATYLPLDLGTPWARLAVMVKDCQPQAVLVDATTKGDVQKLGFGMKVVDVSNKKHRGSNKAPISAAPGAVSTILYTSGSSGVPKGIMLTHRGMKSWLQPCKTLYSMKKSGDVVLQQSSQGFDMSLMQLFTALCFGGSVCLLPRSLRGDARAISAAITRHHVTHTYGTPSEYLSWLRYGNLAALRESSWKTALVGGEPLGLSLLREFAALGKGDLRFQHMYGTTESTFCAAVTELDYMKEVGLEPTDLLRPRRRNFPAGVALPNYNIYILDEQRRPLPVGLQGEIYIGGAGVALGYLNNRALTAETFMPDPFATPSNRAKGWNMMQRTGDLGRWSRYDHRAILIEGRISGDTMVKLRGLRVDLRDVEVALLRAASGDLSEAVVSVHRSSPESPEFLVAHVVFKPDSALVSHGSRDDRVRKLREQLELPLSIQPAHIIALEALPLMSSGKLDRRAVGCLPIPKADTLELENDFVWTATEERLKAVWEQVLVHPARINPGTDFFHIGGTSLSLLSLRDNITAEFGVELGLLDLFEASVLSDMARRIEGKTGTPEAIDWQEETKLAPSLAANGKRVVEQVSQPESNKIVILTGGTGYLGKALVHAMVNDATVKEIHCLGVRNSASRADLRVLDKVTLHEGDLTQPRIGLPRSTIEHLFSRAHVIIHNGADVSYMKTYRSMRQSNFQSTRDLIEWSMPRMIPFHFISTAGIGNLAAGDAVLGETSMASTPPPTDGTAAYTACKWASEVYLENLTKRYPQWPVCVHRPTLIRRDDIPQLDGAHNILGYSRLLGAVPKSRGVARGVFNIVQVDAVVAGVLDCVMRRHGRDGQVHFVNHIGKLDLPLQDMHKWVLDRTDEGYVDVAEGVELDQIPLEEWIRRAIEIGMHPTMGVLLTTFARNGEVNFPTVTKGVPSIRQSR</sequence>
<dbReference type="SMART" id="SM00823">
    <property type="entry name" value="PKS_PP"/>
    <property type="match status" value="1"/>
</dbReference>
<dbReference type="InterPro" id="IPR000873">
    <property type="entry name" value="AMP-dep_synth/lig_dom"/>
</dbReference>
<evidence type="ECO:0000259" key="3">
    <source>
        <dbReference type="PROSITE" id="PS50075"/>
    </source>
</evidence>
<dbReference type="PROSITE" id="PS50075">
    <property type="entry name" value="CARRIER"/>
    <property type="match status" value="1"/>
</dbReference>
<dbReference type="SUPFAM" id="SSF51735">
    <property type="entry name" value="NAD(P)-binding Rossmann-fold domains"/>
    <property type="match status" value="1"/>
</dbReference>
<dbReference type="InterPro" id="IPR042099">
    <property type="entry name" value="ANL_N_sf"/>
</dbReference>
<dbReference type="Gene3D" id="1.10.1200.10">
    <property type="entry name" value="ACP-like"/>
    <property type="match status" value="1"/>
</dbReference>
<evidence type="ECO:0000313" key="4">
    <source>
        <dbReference type="EMBL" id="KAK8038625.1"/>
    </source>
</evidence>
<reference evidence="4 5" key="1">
    <citation type="submission" date="2023-01" db="EMBL/GenBank/DDBJ databases">
        <title>Analysis of 21 Apiospora genomes using comparative genomics revels a genus with tremendous synthesis potential of carbohydrate active enzymes and secondary metabolites.</title>
        <authorList>
            <person name="Sorensen T."/>
        </authorList>
    </citation>
    <scope>NUCLEOTIDE SEQUENCE [LARGE SCALE GENOMIC DNA]</scope>
    <source>
        <strain evidence="4 5">CBS 33761</strain>
    </source>
</reference>
<dbReference type="EMBL" id="JAQQWK010000006">
    <property type="protein sequence ID" value="KAK8038625.1"/>
    <property type="molecule type" value="Genomic_DNA"/>
</dbReference>
<comment type="caution">
    <text evidence="4">The sequence shown here is derived from an EMBL/GenBank/DDBJ whole genome shotgun (WGS) entry which is preliminary data.</text>
</comment>
<dbReference type="Pfam" id="PF07993">
    <property type="entry name" value="NAD_binding_4"/>
    <property type="match status" value="1"/>
</dbReference>
<dbReference type="InterPro" id="IPR020845">
    <property type="entry name" value="AMP-binding_CS"/>
</dbReference>
<keyword evidence="1" id="KW-0596">Phosphopantetheine</keyword>
<dbReference type="Gene3D" id="3.30.300.30">
    <property type="match status" value="1"/>
</dbReference>
<dbReference type="CDD" id="cd05930">
    <property type="entry name" value="A_NRPS"/>
    <property type="match status" value="1"/>
</dbReference>
<protein>
    <submittedName>
        <fullName evidence="4">Beta-ketoacyl synthase domain-containing protein</fullName>
    </submittedName>
</protein>
<dbReference type="InterPro" id="IPR036291">
    <property type="entry name" value="NAD(P)-bd_dom_sf"/>
</dbReference>
<keyword evidence="5" id="KW-1185">Reference proteome</keyword>
<dbReference type="SUPFAM" id="SSF56801">
    <property type="entry name" value="Acetyl-CoA synthetase-like"/>
    <property type="match status" value="1"/>
</dbReference>
<dbReference type="Gene3D" id="3.40.50.12780">
    <property type="entry name" value="N-terminal domain of ligase-like"/>
    <property type="match status" value="1"/>
</dbReference>
<dbReference type="Proteomes" id="UP001444661">
    <property type="component" value="Unassembled WGS sequence"/>
</dbReference>
<dbReference type="InterPro" id="IPR013120">
    <property type="entry name" value="FAR_NAD-bd"/>
</dbReference>
<dbReference type="Gene3D" id="3.40.50.720">
    <property type="entry name" value="NAD(P)-binding Rossmann-like Domain"/>
    <property type="match status" value="1"/>
</dbReference>
<accession>A0ABR1SWD4</accession>